<evidence type="ECO:0000313" key="4">
    <source>
        <dbReference type="EMBL" id="NNJ24905.1"/>
    </source>
</evidence>
<organism evidence="4 5">
    <name type="scientific">Alienimonas chondri</name>
    <dbReference type="NCBI Taxonomy" id="2681879"/>
    <lineage>
        <taxon>Bacteria</taxon>
        <taxon>Pseudomonadati</taxon>
        <taxon>Planctomycetota</taxon>
        <taxon>Planctomycetia</taxon>
        <taxon>Planctomycetales</taxon>
        <taxon>Planctomycetaceae</taxon>
        <taxon>Alienimonas</taxon>
    </lineage>
</organism>
<feature type="compositionally biased region" description="Basic and acidic residues" evidence="1">
    <location>
        <begin position="553"/>
        <end position="567"/>
    </location>
</feature>
<dbReference type="PANTHER" id="PTHR43751:SF1">
    <property type="entry name" value="SULFATASE ATSG-RELATED"/>
    <property type="match status" value="1"/>
</dbReference>
<dbReference type="InterPro" id="IPR000917">
    <property type="entry name" value="Sulfatase_N"/>
</dbReference>
<evidence type="ECO:0000259" key="3">
    <source>
        <dbReference type="Pfam" id="PF00884"/>
    </source>
</evidence>
<reference evidence="4 5" key="1">
    <citation type="journal article" date="2020" name="Syst. Appl. Microbiol.">
        <title>Alienimonas chondri sp. nov., a novel planctomycete isolated from the biofilm of the red alga Chondrus crispus.</title>
        <authorList>
            <person name="Vitorino I."/>
            <person name="Albuquerque L."/>
            <person name="Wiegand S."/>
            <person name="Kallscheuer N."/>
            <person name="da Costa M.S."/>
            <person name="Lobo-da-Cunha A."/>
            <person name="Jogler C."/>
            <person name="Lage O.M."/>
        </authorList>
    </citation>
    <scope>NUCLEOTIDE SEQUENCE [LARGE SCALE GENOMIC DNA]</scope>
    <source>
        <strain evidence="4 5">LzC2</strain>
    </source>
</reference>
<dbReference type="RefSeq" id="WP_315854534.1">
    <property type="nucleotide sequence ID" value="NZ_WTPX01000020.1"/>
</dbReference>
<feature type="domain" description="Sulfatase N-terminal" evidence="3">
    <location>
        <begin position="39"/>
        <end position="359"/>
    </location>
</feature>
<dbReference type="SUPFAM" id="SSF53649">
    <property type="entry name" value="Alkaline phosphatase-like"/>
    <property type="match status" value="1"/>
</dbReference>
<feature type="compositionally biased region" description="Basic and acidic residues" evidence="1">
    <location>
        <begin position="528"/>
        <end position="538"/>
    </location>
</feature>
<evidence type="ECO:0000256" key="2">
    <source>
        <dbReference type="SAM" id="SignalP"/>
    </source>
</evidence>
<evidence type="ECO:0000256" key="1">
    <source>
        <dbReference type="SAM" id="MobiDB-lite"/>
    </source>
</evidence>
<dbReference type="InterPro" id="IPR017850">
    <property type="entry name" value="Alkaline_phosphatase_core_sf"/>
</dbReference>
<dbReference type="CDD" id="cd16027">
    <property type="entry name" value="SGSH"/>
    <property type="match status" value="1"/>
</dbReference>
<dbReference type="PANTHER" id="PTHR43751">
    <property type="entry name" value="SULFATASE"/>
    <property type="match status" value="1"/>
</dbReference>
<keyword evidence="5" id="KW-1185">Reference proteome</keyword>
<dbReference type="Pfam" id="PF00884">
    <property type="entry name" value="Sulfatase"/>
    <property type="match status" value="1"/>
</dbReference>
<feature type="chain" id="PRO_5046954532" description="Sulfatase N-terminal domain-containing protein" evidence="2">
    <location>
        <begin position="19"/>
        <end position="567"/>
    </location>
</feature>
<proteinExistence type="predicted"/>
<sequence length="567" mass="61383">MRTVAFAVLLLAPGSLFAQPDGAEKVAAATTAAESAERPNILFAFADDWGRYASAYAALDGDARNDLCKAAGFETPNFDRIAKAGVLFTHAYVNAPSCTPCRSSLLTGRPFYTTGMGAILNGAIWDGSITSYPEALEADGYHLGQTYKVWSPGTPNDAPFGGKRTGYEKAGGKFNGFSRVVSKADDPADAGGKLLKEVRDNFTMFLKDADESGKPWHYWFGPTNVHRTWVQGSGKKIWDIDPDSLKGKLPPFLPDVPEIREDFADYLGEVMAFDAALGVLLQELDDRGELSSTIIAVSGDHGAPGFPRGKTNLYDFGVAVPLAIAGPGVSAGADGNGRVVTDFVILPDLAPTFLEIAGVEPPDGMSARSLASVLVTDEAGRVDEERDAAYFGRERHVAAARTDYLPYPQRAIRTDDYLYIRNFDPERWPQGTAPGYGEPGEMPNANALGGNTRAAFADVDASPTKRWMIEHRDDDEVTKRAFDLGFLKRPGEELYDVKADPHQMTNLADDPAHAEAKERLSARLMRHLEETGDPRVTGEGDTFDNPPYATRQGYERQKDGGVKRAGG</sequence>
<gene>
    <name evidence="4" type="ORF">LzC2_09670</name>
</gene>
<comment type="caution">
    <text evidence="4">The sequence shown here is derived from an EMBL/GenBank/DDBJ whole genome shotgun (WGS) entry which is preliminary data.</text>
</comment>
<accession>A0ABX1VBM7</accession>
<dbReference type="InterPro" id="IPR052701">
    <property type="entry name" value="GAG_Ulvan_Degrading_Sulfatases"/>
</dbReference>
<protein>
    <recommendedName>
        <fullName evidence="3">Sulfatase N-terminal domain-containing protein</fullName>
    </recommendedName>
</protein>
<evidence type="ECO:0000313" key="5">
    <source>
        <dbReference type="Proteomes" id="UP000609651"/>
    </source>
</evidence>
<feature type="region of interest" description="Disordered" evidence="1">
    <location>
        <begin position="528"/>
        <end position="567"/>
    </location>
</feature>
<dbReference type="Proteomes" id="UP000609651">
    <property type="component" value="Unassembled WGS sequence"/>
</dbReference>
<keyword evidence="2" id="KW-0732">Signal</keyword>
<name>A0ABX1VBM7_9PLAN</name>
<dbReference type="EMBL" id="WTPX01000020">
    <property type="protein sequence ID" value="NNJ24905.1"/>
    <property type="molecule type" value="Genomic_DNA"/>
</dbReference>
<feature type="signal peptide" evidence="2">
    <location>
        <begin position="1"/>
        <end position="18"/>
    </location>
</feature>
<dbReference type="Gene3D" id="3.40.720.10">
    <property type="entry name" value="Alkaline Phosphatase, subunit A"/>
    <property type="match status" value="1"/>
</dbReference>